<proteinExistence type="predicted"/>
<dbReference type="HOGENOM" id="CLU_2158106_0_0_1"/>
<evidence type="ECO:0000313" key="2">
    <source>
        <dbReference type="EMBL" id="KIW27233.1"/>
    </source>
</evidence>
<dbReference type="Proteomes" id="UP000054466">
    <property type="component" value="Unassembled WGS sequence"/>
</dbReference>
<evidence type="ECO:0000313" key="3">
    <source>
        <dbReference type="Proteomes" id="UP000054466"/>
    </source>
</evidence>
<protein>
    <recommendedName>
        <fullName evidence="1">DUF6604 domain-containing protein</fullName>
    </recommendedName>
</protein>
<dbReference type="GeneID" id="27346185"/>
<gene>
    <name evidence="2" type="ORF">PV07_06991</name>
</gene>
<sequence>MLPQHLQSSYQQYKADTDHIATWLATTAQRCGFTLNLQVAEEATRPMKLKGRARKRIGLRAPLPQFRTASRELLEIAAEKVSGMISADVGGLVSSMMKVLYNVEFEVEQED</sequence>
<evidence type="ECO:0000259" key="1">
    <source>
        <dbReference type="Pfam" id="PF20253"/>
    </source>
</evidence>
<dbReference type="RefSeq" id="XP_016247449.1">
    <property type="nucleotide sequence ID" value="XM_016394030.1"/>
</dbReference>
<organism evidence="2 3">
    <name type="scientific">Cladophialophora immunda</name>
    <dbReference type="NCBI Taxonomy" id="569365"/>
    <lineage>
        <taxon>Eukaryota</taxon>
        <taxon>Fungi</taxon>
        <taxon>Dikarya</taxon>
        <taxon>Ascomycota</taxon>
        <taxon>Pezizomycotina</taxon>
        <taxon>Eurotiomycetes</taxon>
        <taxon>Chaetothyriomycetidae</taxon>
        <taxon>Chaetothyriales</taxon>
        <taxon>Herpotrichiellaceae</taxon>
        <taxon>Cladophialophora</taxon>
    </lineage>
</organism>
<dbReference type="VEuPathDB" id="FungiDB:PV07_06991"/>
<name>A0A0D2C7V1_9EURO</name>
<dbReference type="EMBL" id="KN847043">
    <property type="protein sequence ID" value="KIW27233.1"/>
    <property type="molecule type" value="Genomic_DNA"/>
</dbReference>
<keyword evidence="3" id="KW-1185">Reference proteome</keyword>
<dbReference type="InterPro" id="IPR046539">
    <property type="entry name" value="DUF6604"/>
</dbReference>
<dbReference type="AlphaFoldDB" id="A0A0D2C7V1"/>
<reference evidence="2 3" key="1">
    <citation type="submission" date="2015-01" db="EMBL/GenBank/DDBJ databases">
        <title>The Genome Sequence of Cladophialophora immunda CBS83496.</title>
        <authorList>
            <consortium name="The Broad Institute Genomics Platform"/>
            <person name="Cuomo C."/>
            <person name="de Hoog S."/>
            <person name="Gorbushina A."/>
            <person name="Stielow B."/>
            <person name="Teixiera M."/>
            <person name="Abouelleil A."/>
            <person name="Chapman S.B."/>
            <person name="Priest M."/>
            <person name="Young S.K."/>
            <person name="Wortman J."/>
            <person name="Nusbaum C."/>
            <person name="Birren B."/>
        </authorList>
    </citation>
    <scope>NUCLEOTIDE SEQUENCE [LARGE SCALE GENOMIC DNA]</scope>
    <source>
        <strain evidence="2 3">CBS 83496</strain>
    </source>
</reference>
<accession>A0A0D2C7V1</accession>
<dbReference type="OrthoDB" id="5238236at2759"/>
<feature type="domain" description="DUF6604" evidence="1">
    <location>
        <begin position="11"/>
        <end position="57"/>
    </location>
</feature>
<dbReference type="Pfam" id="PF20253">
    <property type="entry name" value="DUF6604"/>
    <property type="match status" value="1"/>
</dbReference>